<name>A0A414SK21_9FIRM</name>
<sequence length="480" mass="54306">MSKLVTFAVSELNELTPEEIEDSQFQKIHFRIYSTALNAHGYIMSLNVLKKYANTIQGKPILTYYMPHADNGNGDFAGHEDSSWAQETAVGFFPNDCKITYEKDPDGTVFMCADGYIWTVYYDYVVDVFKNNDGSKGVSSELYIIDSKVDEETNIEEILQYSFTGLTLLGEQDAMGVPIRPAVEGCRGELVKFSTANYEKDKIEFEKKLYNSVKEESSDEGSILIQKNKEEAMAENIEANAASSEVVENAEQYITTEVKVSTDVENFDDDGCYVGSTYEEHKQVTRETVMTPENEEESGIVENAVETKEDNPETDVQENAIEEDPVVENATKEDAPEENACKANNEIFDEELNALKLKCADLEKQINEKKAAYEQLEIKCNSLAEYKNNKEEEIMKNTIECELNKVSRILNAEQINEWRKKSSQCSTENVDGFINELKAFAFDVQEKNGTPAVESIRCSIPTETKSEPTDMWERIANTYK</sequence>
<dbReference type="EMBL" id="QRHZ01000001">
    <property type="protein sequence ID" value="RHG19934.1"/>
    <property type="molecule type" value="Genomic_DNA"/>
</dbReference>
<evidence type="ECO:0000313" key="2">
    <source>
        <dbReference type="EMBL" id="RHG19934.1"/>
    </source>
</evidence>
<evidence type="ECO:0000313" key="3">
    <source>
        <dbReference type="Proteomes" id="UP000284220"/>
    </source>
</evidence>
<protein>
    <submittedName>
        <fullName evidence="2">Uncharacterized protein</fullName>
    </submittedName>
</protein>
<dbReference type="Proteomes" id="UP000284220">
    <property type="component" value="Unassembled WGS sequence"/>
</dbReference>
<feature type="coiled-coil region" evidence="1">
    <location>
        <begin position="345"/>
        <end position="393"/>
    </location>
</feature>
<reference evidence="2 3" key="1">
    <citation type="submission" date="2018-08" db="EMBL/GenBank/DDBJ databases">
        <title>A genome reference for cultivated species of the human gut microbiota.</title>
        <authorList>
            <person name="Zou Y."/>
            <person name="Xue W."/>
            <person name="Luo G."/>
        </authorList>
    </citation>
    <scope>NUCLEOTIDE SEQUENCE [LARGE SCALE GENOMIC DNA]</scope>
    <source>
        <strain evidence="2 3">AM22-9LB</strain>
    </source>
</reference>
<proteinExistence type="predicted"/>
<organism evidence="2 3">
    <name type="scientific">Blautia obeum</name>
    <dbReference type="NCBI Taxonomy" id="40520"/>
    <lineage>
        <taxon>Bacteria</taxon>
        <taxon>Bacillati</taxon>
        <taxon>Bacillota</taxon>
        <taxon>Clostridia</taxon>
        <taxon>Lachnospirales</taxon>
        <taxon>Lachnospiraceae</taxon>
        <taxon>Blautia</taxon>
    </lineage>
</organism>
<comment type="caution">
    <text evidence="2">The sequence shown here is derived from an EMBL/GenBank/DDBJ whole genome shotgun (WGS) entry which is preliminary data.</text>
</comment>
<dbReference type="RefSeq" id="WP_118197256.1">
    <property type="nucleotide sequence ID" value="NZ_QRHZ01000001.1"/>
</dbReference>
<accession>A0A414SK21</accession>
<gene>
    <name evidence="2" type="ORF">DW272_01630</name>
</gene>
<evidence type="ECO:0000256" key="1">
    <source>
        <dbReference type="SAM" id="Coils"/>
    </source>
</evidence>
<keyword evidence="1" id="KW-0175">Coiled coil</keyword>
<dbReference type="AlphaFoldDB" id="A0A414SK21"/>